<dbReference type="EMBL" id="MU267879">
    <property type="protein sequence ID" value="KAH7907712.1"/>
    <property type="molecule type" value="Genomic_DNA"/>
</dbReference>
<protein>
    <submittedName>
        <fullName evidence="1">Uncharacterized protein</fullName>
    </submittedName>
</protein>
<evidence type="ECO:0000313" key="1">
    <source>
        <dbReference type="EMBL" id="KAH7907712.1"/>
    </source>
</evidence>
<name>A0ACB8A4L2_9AGAM</name>
<sequence length="133" mass="14542">MRFNVLAAILASTAPVLAFKINFAEAGYSLELYSSIEAGGKGDTYNKKIPWYDIHDGKYCTKCVNLGGNTAGKVHSLNFASHNTHGGIAELRFYKKADCKDEMSPVLQGSAFKLSSMPPELSIAQSHVYCVRF</sequence>
<dbReference type="Proteomes" id="UP000790377">
    <property type="component" value="Unassembled WGS sequence"/>
</dbReference>
<organism evidence="1 2">
    <name type="scientific">Hygrophoropsis aurantiaca</name>
    <dbReference type="NCBI Taxonomy" id="72124"/>
    <lineage>
        <taxon>Eukaryota</taxon>
        <taxon>Fungi</taxon>
        <taxon>Dikarya</taxon>
        <taxon>Basidiomycota</taxon>
        <taxon>Agaricomycotina</taxon>
        <taxon>Agaricomycetes</taxon>
        <taxon>Agaricomycetidae</taxon>
        <taxon>Boletales</taxon>
        <taxon>Coniophorineae</taxon>
        <taxon>Hygrophoropsidaceae</taxon>
        <taxon>Hygrophoropsis</taxon>
    </lineage>
</organism>
<comment type="caution">
    <text evidence="1">The sequence shown here is derived from an EMBL/GenBank/DDBJ whole genome shotgun (WGS) entry which is preliminary data.</text>
</comment>
<evidence type="ECO:0000313" key="2">
    <source>
        <dbReference type="Proteomes" id="UP000790377"/>
    </source>
</evidence>
<accession>A0ACB8A4L2</accession>
<reference evidence="1" key="1">
    <citation type="journal article" date="2021" name="New Phytol.">
        <title>Evolutionary innovations through gain and loss of genes in the ectomycorrhizal Boletales.</title>
        <authorList>
            <person name="Wu G."/>
            <person name="Miyauchi S."/>
            <person name="Morin E."/>
            <person name="Kuo A."/>
            <person name="Drula E."/>
            <person name="Varga T."/>
            <person name="Kohler A."/>
            <person name="Feng B."/>
            <person name="Cao Y."/>
            <person name="Lipzen A."/>
            <person name="Daum C."/>
            <person name="Hundley H."/>
            <person name="Pangilinan J."/>
            <person name="Johnson J."/>
            <person name="Barry K."/>
            <person name="LaButti K."/>
            <person name="Ng V."/>
            <person name="Ahrendt S."/>
            <person name="Min B."/>
            <person name="Choi I.G."/>
            <person name="Park H."/>
            <person name="Plett J.M."/>
            <person name="Magnuson J."/>
            <person name="Spatafora J.W."/>
            <person name="Nagy L.G."/>
            <person name="Henrissat B."/>
            <person name="Grigoriev I.V."/>
            <person name="Yang Z.L."/>
            <person name="Xu J."/>
            <person name="Martin F.M."/>
        </authorList>
    </citation>
    <scope>NUCLEOTIDE SEQUENCE</scope>
    <source>
        <strain evidence="1">ATCC 28755</strain>
    </source>
</reference>
<proteinExistence type="predicted"/>
<gene>
    <name evidence="1" type="ORF">BJ138DRAFT_1104106</name>
</gene>
<keyword evidence="2" id="KW-1185">Reference proteome</keyword>